<feature type="compositionally biased region" description="Low complexity" evidence="1">
    <location>
        <begin position="83"/>
        <end position="98"/>
    </location>
</feature>
<comment type="caution">
    <text evidence="2">The sequence shown here is derived from an EMBL/GenBank/DDBJ whole genome shotgun (WGS) entry which is preliminary data.</text>
</comment>
<feature type="region of interest" description="Disordered" evidence="1">
    <location>
        <begin position="23"/>
        <end position="43"/>
    </location>
</feature>
<dbReference type="EMBL" id="BRXU01000016">
    <property type="protein sequence ID" value="GLC56552.1"/>
    <property type="molecule type" value="Genomic_DNA"/>
</dbReference>
<evidence type="ECO:0000313" key="3">
    <source>
        <dbReference type="Proteomes" id="UP001165080"/>
    </source>
</evidence>
<dbReference type="OrthoDB" id="548885at2759"/>
<dbReference type="Proteomes" id="UP001165080">
    <property type="component" value="Unassembled WGS sequence"/>
</dbReference>
<feature type="region of interest" description="Disordered" evidence="1">
    <location>
        <begin position="55"/>
        <end position="106"/>
    </location>
</feature>
<evidence type="ECO:0000256" key="1">
    <source>
        <dbReference type="SAM" id="MobiDB-lite"/>
    </source>
</evidence>
<accession>A0A9W6BQS5</accession>
<feature type="compositionally biased region" description="Low complexity" evidence="1">
    <location>
        <begin position="147"/>
        <end position="184"/>
    </location>
</feature>
<name>A0A9W6BQS5_9CHLO</name>
<organism evidence="2 3">
    <name type="scientific">Pleodorina starrii</name>
    <dbReference type="NCBI Taxonomy" id="330485"/>
    <lineage>
        <taxon>Eukaryota</taxon>
        <taxon>Viridiplantae</taxon>
        <taxon>Chlorophyta</taxon>
        <taxon>core chlorophytes</taxon>
        <taxon>Chlorophyceae</taxon>
        <taxon>CS clade</taxon>
        <taxon>Chlamydomonadales</taxon>
        <taxon>Volvocaceae</taxon>
        <taxon>Pleodorina</taxon>
    </lineage>
</organism>
<protein>
    <submittedName>
        <fullName evidence="2">Uncharacterized protein</fullName>
    </submittedName>
</protein>
<feature type="compositionally biased region" description="Low complexity" evidence="1">
    <location>
        <begin position="193"/>
        <end position="245"/>
    </location>
</feature>
<sequence>MYPTVPSTCKTTLNRGRTLRSHVFASHSGSGGPQPPAPSPLDRVLKKAANKVKLAHPVSAQDVPQQKPKEQSKRPSAPSTRTAAPQKQRQPLQRQQRAAEVDDDALFNSITESERDSVWDTVKLEVEADSDADWLADDSSFGRVALPAQRRSAPASARDGGPSASSSRSQSQPVASSSGFKGFGSPPPRRPESAPTTTAPTASTAPKTQGPPSSTSVTPASSKSSTAAARQHRQQQPQSSQGKRQAASRPGTGGSLLRVFLFNAEEARTRALLQQLGLAGRVEVVGDLRHANAVLAAKLARSGKHVNLTQGERTAANLGIPFLVVGRNMSADNLRAALLPLLDPKAAEAAAKQAPAVRAPTAAELAAHRMEVAHGFAQMLRQGGVALAAGSGAGVGTGAAGAEV</sequence>
<proteinExistence type="predicted"/>
<feature type="region of interest" description="Disordered" evidence="1">
    <location>
        <begin position="147"/>
        <end position="252"/>
    </location>
</feature>
<keyword evidence="3" id="KW-1185">Reference proteome</keyword>
<gene>
    <name evidence="2" type="primary">PLEST004089</name>
    <name evidence="2" type="ORF">PLESTB_001119600</name>
</gene>
<evidence type="ECO:0000313" key="2">
    <source>
        <dbReference type="EMBL" id="GLC56552.1"/>
    </source>
</evidence>
<dbReference type="AlphaFoldDB" id="A0A9W6BQS5"/>
<reference evidence="2 3" key="1">
    <citation type="journal article" date="2023" name="Commun. Biol.">
        <title>Reorganization of the ancestral sex-determining regions during the evolution of trioecy in Pleodorina starrii.</title>
        <authorList>
            <person name="Takahashi K."/>
            <person name="Suzuki S."/>
            <person name="Kawai-Toyooka H."/>
            <person name="Yamamoto K."/>
            <person name="Hamaji T."/>
            <person name="Ootsuki R."/>
            <person name="Yamaguchi H."/>
            <person name="Kawachi M."/>
            <person name="Higashiyama T."/>
            <person name="Nozaki H."/>
        </authorList>
    </citation>
    <scope>NUCLEOTIDE SEQUENCE [LARGE SCALE GENOMIC DNA]</scope>
    <source>
        <strain evidence="2 3">NIES-4479</strain>
    </source>
</reference>